<gene>
    <name evidence="1" type="ordered locus">BN6_38790</name>
</gene>
<proteinExistence type="predicted"/>
<dbReference type="eggNOG" id="COG0457">
    <property type="taxonomic scope" value="Bacteria"/>
</dbReference>
<dbReference type="Gene3D" id="1.25.40.10">
    <property type="entry name" value="Tetratricopeptide repeat domain"/>
    <property type="match status" value="1"/>
</dbReference>
<dbReference type="STRING" id="1179773.BN6_38790"/>
<reference evidence="1 2" key="1">
    <citation type="journal article" date="2012" name="BMC Genomics">
        <title>Complete genome sequence of Saccharothrix espanaensis DSM 44229T and comparison to the other completely sequenced Pseudonocardiaceae.</title>
        <authorList>
            <person name="Strobel T."/>
            <person name="Al-Dilaimi A."/>
            <person name="Blom J."/>
            <person name="Gessner A."/>
            <person name="Kalinowski J."/>
            <person name="Luzhetska M."/>
            <person name="Puhler A."/>
            <person name="Szczepanowski R."/>
            <person name="Bechthold A."/>
            <person name="Ruckert C."/>
        </authorList>
    </citation>
    <scope>NUCLEOTIDE SEQUENCE [LARGE SCALE GENOMIC DNA]</scope>
    <source>
        <strain evidence="2">ATCC 51144 / DSM 44229 / JCM 9112 / NBRC 15066 / NRRL 15764</strain>
    </source>
</reference>
<accession>K0K3R5</accession>
<dbReference type="InterPro" id="IPR011990">
    <property type="entry name" value="TPR-like_helical_dom_sf"/>
</dbReference>
<dbReference type="BioCyc" id="SESP1179773:BN6_RS18765-MONOMER"/>
<name>K0K3R5_SACES</name>
<dbReference type="EMBL" id="HE804045">
    <property type="protein sequence ID" value="CCH31168.1"/>
    <property type="molecule type" value="Genomic_DNA"/>
</dbReference>
<dbReference type="RefSeq" id="WP_015101280.1">
    <property type="nucleotide sequence ID" value="NC_019673.1"/>
</dbReference>
<organism evidence="1 2">
    <name type="scientific">Saccharothrix espanaensis (strain ATCC 51144 / DSM 44229 / JCM 9112 / NBRC 15066 / NRRL 15764)</name>
    <dbReference type="NCBI Taxonomy" id="1179773"/>
    <lineage>
        <taxon>Bacteria</taxon>
        <taxon>Bacillati</taxon>
        <taxon>Actinomycetota</taxon>
        <taxon>Actinomycetes</taxon>
        <taxon>Pseudonocardiales</taxon>
        <taxon>Pseudonocardiaceae</taxon>
        <taxon>Saccharothrix</taxon>
    </lineage>
</organism>
<dbReference type="OrthoDB" id="3885120at2"/>
<protein>
    <submittedName>
        <fullName evidence="1">Uncharacterized protein</fullName>
    </submittedName>
</protein>
<dbReference type="AlphaFoldDB" id="K0K3R5"/>
<dbReference type="KEGG" id="sesp:BN6_38790"/>
<sequence>MDPDLAQALRAAVGELHAHTAPVLWDHHGHTVLERVGASLLPVGQAGAAVAHARGLCRESAAHHDPDDFVTGNLRHQLAVLCAQAGDQVGAIAEFEAVRDDQARRHGPDSASVLSTRALIAGLRGQVRDPAGAVADHAALPADYTRLYGPDNVVTRSCRRNLAYWRSVADAT</sequence>
<dbReference type="HOGENOM" id="CLU_1554171_0_0_11"/>
<dbReference type="PATRIC" id="fig|1179773.3.peg.3880"/>
<dbReference type="Proteomes" id="UP000006281">
    <property type="component" value="Chromosome"/>
</dbReference>
<evidence type="ECO:0000313" key="1">
    <source>
        <dbReference type="EMBL" id="CCH31168.1"/>
    </source>
</evidence>
<evidence type="ECO:0000313" key="2">
    <source>
        <dbReference type="Proteomes" id="UP000006281"/>
    </source>
</evidence>
<keyword evidence="2" id="KW-1185">Reference proteome</keyword>